<accession>A0AAW0QF52</accession>
<organism evidence="3 4">
    <name type="scientific">Apiospora kogelbergensis</name>
    <dbReference type="NCBI Taxonomy" id="1337665"/>
    <lineage>
        <taxon>Eukaryota</taxon>
        <taxon>Fungi</taxon>
        <taxon>Dikarya</taxon>
        <taxon>Ascomycota</taxon>
        <taxon>Pezizomycotina</taxon>
        <taxon>Sordariomycetes</taxon>
        <taxon>Xylariomycetidae</taxon>
        <taxon>Amphisphaeriales</taxon>
        <taxon>Apiosporaceae</taxon>
        <taxon>Apiospora</taxon>
    </lineage>
</organism>
<evidence type="ECO:0000313" key="3">
    <source>
        <dbReference type="EMBL" id="KAK8101763.1"/>
    </source>
</evidence>
<comment type="caution">
    <text evidence="3">The sequence shown here is derived from an EMBL/GenBank/DDBJ whole genome shotgun (WGS) entry which is preliminary data.</text>
</comment>
<sequence length="236" mass="24662">MHYSKVLAAATAAAAATINDTTCNSIQIFLVRGHGETIPGLQTSISDAICRSQASSPSSSSCGFQSIAYNATSDAQTICQDQHDGIQMLRGNLTAYATACPRARLVVSGWSRGDALVTDLLAGGGGGLELTGTCAQPASPALAPDEFPGPRVAAVVTFGELHHNAGMPWNVGNGSAADGQYPRTEAMLQSLSLWADRFRDYCVVDDPLCARGTDAAAHSSYFQSAYWPELVAKFVG</sequence>
<dbReference type="InterPro" id="IPR000675">
    <property type="entry name" value="Cutinase/axe"/>
</dbReference>
<proteinExistence type="predicted"/>
<dbReference type="Gene3D" id="3.40.50.1820">
    <property type="entry name" value="alpha/beta hydrolase"/>
    <property type="match status" value="1"/>
</dbReference>
<dbReference type="PANTHER" id="PTHR33630:SF13">
    <property type="entry name" value="ACETYLXYLAN ESTERASE"/>
    <property type="match status" value="1"/>
</dbReference>
<dbReference type="Proteomes" id="UP001392437">
    <property type="component" value="Unassembled WGS sequence"/>
</dbReference>
<keyword evidence="2" id="KW-1015">Disulfide bond</keyword>
<dbReference type="InterPro" id="IPR029058">
    <property type="entry name" value="AB_hydrolase_fold"/>
</dbReference>
<keyword evidence="1" id="KW-0378">Hydrolase</keyword>
<dbReference type="PANTHER" id="PTHR33630">
    <property type="entry name" value="CUTINASE RV1984C-RELATED-RELATED"/>
    <property type="match status" value="1"/>
</dbReference>
<dbReference type="AlphaFoldDB" id="A0AAW0QF52"/>
<name>A0AAW0QF52_9PEZI</name>
<evidence type="ECO:0000313" key="4">
    <source>
        <dbReference type="Proteomes" id="UP001392437"/>
    </source>
</evidence>
<evidence type="ECO:0000256" key="2">
    <source>
        <dbReference type="ARBA" id="ARBA00023157"/>
    </source>
</evidence>
<feature type="non-terminal residue" evidence="3">
    <location>
        <position position="236"/>
    </location>
</feature>
<protein>
    <recommendedName>
        <fullName evidence="5">Cutinase</fullName>
    </recommendedName>
</protein>
<dbReference type="GO" id="GO:0052689">
    <property type="term" value="F:carboxylic ester hydrolase activity"/>
    <property type="evidence" value="ECO:0007669"/>
    <property type="project" value="UniProtKB-ARBA"/>
</dbReference>
<evidence type="ECO:0008006" key="5">
    <source>
        <dbReference type="Google" id="ProtNLM"/>
    </source>
</evidence>
<reference evidence="3 4" key="1">
    <citation type="submission" date="2023-01" db="EMBL/GenBank/DDBJ databases">
        <title>Analysis of 21 Apiospora genomes using comparative genomics revels a genus with tremendous synthesis potential of carbohydrate active enzymes and secondary metabolites.</title>
        <authorList>
            <person name="Sorensen T."/>
        </authorList>
    </citation>
    <scope>NUCLEOTIDE SEQUENCE [LARGE SCALE GENOMIC DNA]</scope>
    <source>
        <strain evidence="3 4">CBS 117206</strain>
    </source>
</reference>
<gene>
    <name evidence="3" type="ORF">PG999_012137</name>
</gene>
<dbReference type="SUPFAM" id="SSF53474">
    <property type="entry name" value="alpha/beta-Hydrolases"/>
    <property type="match status" value="1"/>
</dbReference>
<dbReference type="SMART" id="SM01110">
    <property type="entry name" value="Cutinase"/>
    <property type="match status" value="1"/>
</dbReference>
<keyword evidence="4" id="KW-1185">Reference proteome</keyword>
<dbReference type="Pfam" id="PF01083">
    <property type="entry name" value="Cutinase"/>
    <property type="match status" value="1"/>
</dbReference>
<evidence type="ECO:0000256" key="1">
    <source>
        <dbReference type="ARBA" id="ARBA00022801"/>
    </source>
</evidence>
<dbReference type="EMBL" id="JAQQWP010000009">
    <property type="protein sequence ID" value="KAK8101763.1"/>
    <property type="molecule type" value="Genomic_DNA"/>
</dbReference>